<feature type="transmembrane region" description="Helical" evidence="1">
    <location>
        <begin position="139"/>
        <end position="159"/>
    </location>
</feature>
<dbReference type="GO" id="GO:0016020">
    <property type="term" value="C:membrane"/>
    <property type="evidence" value="ECO:0007669"/>
    <property type="project" value="TreeGrafter"/>
</dbReference>
<protein>
    <submittedName>
        <fullName evidence="3">Acyltransferase</fullName>
    </submittedName>
</protein>
<evidence type="ECO:0000256" key="1">
    <source>
        <dbReference type="SAM" id="Phobius"/>
    </source>
</evidence>
<feature type="transmembrane region" description="Helical" evidence="1">
    <location>
        <begin position="82"/>
        <end position="99"/>
    </location>
</feature>
<keyword evidence="1" id="KW-0812">Transmembrane</keyword>
<feature type="transmembrane region" description="Helical" evidence="1">
    <location>
        <begin position="201"/>
        <end position="220"/>
    </location>
</feature>
<sequence length="377" mass="40442">MRSLTGLRAVAALLIVGTHAAYGTGQLSNSYLGTLYARLEVGVSIFFVLSGFLLFRPWVRAAADGAPPPTLRRYAFRRIRRIVPAYLVVALLAYAVYQFRDAGPNPGHTWKGLLEHLTLTQIYEPVYFYVMHQGLTQTWSLAVEFAFYAVLPLLAGLLLRVLCNGAWRPRLVLAGLGCLAAVTPAWLSLQHGTDWLPTSAGMWLPAHLLYFAGGMTLAVLQVIGARVPLLIAGAVAVVGFLIVCTPTAGDVATGEAALFQTLVKVALYAAIACAAVAALVLGDGNGYDRLLNSAPLVWLGEISYEVFLLHVIAMEIVMASVLDWPVFTGAWAVVVVLTVAMTVPAAWLLHRWTRPAWAGHSRAANTPSSIAGEAVPA</sequence>
<dbReference type="PANTHER" id="PTHR23028:SF53">
    <property type="entry name" value="ACYL_TRANSF_3 DOMAIN-CONTAINING PROTEIN"/>
    <property type="match status" value="1"/>
</dbReference>
<feature type="transmembrane region" description="Helical" evidence="1">
    <location>
        <begin position="171"/>
        <end position="189"/>
    </location>
</feature>
<dbReference type="PANTHER" id="PTHR23028">
    <property type="entry name" value="ACETYLTRANSFERASE"/>
    <property type="match status" value="1"/>
</dbReference>
<keyword evidence="1" id="KW-1133">Transmembrane helix</keyword>
<gene>
    <name evidence="3" type="ORF">MGAD_52600</name>
</gene>
<organism evidence="3 4">
    <name type="scientific">Mycolicibacterium gadium</name>
    <name type="common">Mycobacterium gadium</name>
    <dbReference type="NCBI Taxonomy" id="1794"/>
    <lineage>
        <taxon>Bacteria</taxon>
        <taxon>Bacillati</taxon>
        <taxon>Actinomycetota</taxon>
        <taxon>Actinomycetes</taxon>
        <taxon>Mycobacteriales</taxon>
        <taxon>Mycobacteriaceae</taxon>
        <taxon>Mycolicibacterium</taxon>
    </lineage>
</organism>
<dbReference type="KEGG" id="mgad:MGAD_52600"/>
<name>A0A7I7WVT7_MYCGU</name>
<feature type="transmembrane region" description="Helical" evidence="1">
    <location>
        <begin position="227"/>
        <end position="249"/>
    </location>
</feature>
<evidence type="ECO:0000313" key="3">
    <source>
        <dbReference type="EMBL" id="BBZ20925.1"/>
    </source>
</evidence>
<dbReference type="AlphaFoldDB" id="A0A7I7WVT7"/>
<feature type="domain" description="Acyltransferase 3" evidence="2">
    <location>
        <begin position="3"/>
        <end position="349"/>
    </location>
</feature>
<evidence type="ECO:0000313" key="4">
    <source>
        <dbReference type="Proteomes" id="UP000466187"/>
    </source>
</evidence>
<accession>A0A7I7WVT7</accession>
<feature type="transmembrane region" description="Helical" evidence="1">
    <location>
        <begin position="36"/>
        <end position="55"/>
    </location>
</feature>
<dbReference type="GO" id="GO:0016747">
    <property type="term" value="F:acyltransferase activity, transferring groups other than amino-acyl groups"/>
    <property type="evidence" value="ECO:0007669"/>
    <property type="project" value="InterPro"/>
</dbReference>
<dbReference type="Pfam" id="PF01757">
    <property type="entry name" value="Acyl_transf_3"/>
    <property type="match status" value="1"/>
</dbReference>
<feature type="transmembrane region" description="Helical" evidence="1">
    <location>
        <begin position="261"/>
        <end position="281"/>
    </location>
</feature>
<reference evidence="3 4" key="1">
    <citation type="journal article" date="2019" name="Emerg. Microbes Infect.">
        <title>Comprehensive subspecies identification of 175 nontuberculous mycobacteria species based on 7547 genomic profiles.</title>
        <authorList>
            <person name="Matsumoto Y."/>
            <person name="Kinjo T."/>
            <person name="Motooka D."/>
            <person name="Nabeya D."/>
            <person name="Jung N."/>
            <person name="Uechi K."/>
            <person name="Horii T."/>
            <person name="Iida T."/>
            <person name="Fujita J."/>
            <person name="Nakamura S."/>
        </authorList>
    </citation>
    <scope>NUCLEOTIDE SEQUENCE [LARGE SCALE GENOMIC DNA]</scope>
    <source>
        <strain evidence="3 4">JCM 12688</strain>
    </source>
</reference>
<dbReference type="GO" id="GO:0009103">
    <property type="term" value="P:lipopolysaccharide biosynthetic process"/>
    <property type="evidence" value="ECO:0007669"/>
    <property type="project" value="TreeGrafter"/>
</dbReference>
<evidence type="ECO:0000259" key="2">
    <source>
        <dbReference type="Pfam" id="PF01757"/>
    </source>
</evidence>
<dbReference type="EMBL" id="AP022608">
    <property type="protein sequence ID" value="BBZ20925.1"/>
    <property type="molecule type" value="Genomic_DNA"/>
</dbReference>
<dbReference type="Proteomes" id="UP000466187">
    <property type="component" value="Chromosome"/>
</dbReference>
<keyword evidence="3" id="KW-0012">Acyltransferase</keyword>
<dbReference type="InterPro" id="IPR002656">
    <property type="entry name" value="Acyl_transf_3_dom"/>
</dbReference>
<feature type="transmembrane region" description="Helical" evidence="1">
    <location>
        <begin position="328"/>
        <end position="349"/>
    </location>
</feature>
<keyword evidence="1" id="KW-0472">Membrane</keyword>
<dbReference type="InterPro" id="IPR050879">
    <property type="entry name" value="Acyltransferase_3"/>
</dbReference>
<keyword evidence="3" id="KW-0808">Transferase</keyword>
<proteinExistence type="predicted"/>